<organism evidence="1 2">
    <name type="scientific">Periconia macrospinosa</name>
    <dbReference type="NCBI Taxonomy" id="97972"/>
    <lineage>
        <taxon>Eukaryota</taxon>
        <taxon>Fungi</taxon>
        <taxon>Dikarya</taxon>
        <taxon>Ascomycota</taxon>
        <taxon>Pezizomycotina</taxon>
        <taxon>Dothideomycetes</taxon>
        <taxon>Pleosporomycetidae</taxon>
        <taxon>Pleosporales</taxon>
        <taxon>Massarineae</taxon>
        <taxon>Periconiaceae</taxon>
        <taxon>Periconia</taxon>
    </lineage>
</organism>
<evidence type="ECO:0000313" key="2">
    <source>
        <dbReference type="Proteomes" id="UP000244855"/>
    </source>
</evidence>
<reference evidence="1 2" key="1">
    <citation type="journal article" date="2018" name="Sci. Rep.">
        <title>Comparative genomics provides insights into the lifestyle and reveals functional heterogeneity of dark septate endophytic fungi.</title>
        <authorList>
            <person name="Knapp D.G."/>
            <person name="Nemeth J.B."/>
            <person name="Barry K."/>
            <person name="Hainaut M."/>
            <person name="Henrissat B."/>
            <person name="Johnson J."/>
            <person name="Kuo A."/>
            <person name="Lim J.H.P."/>
            <person name="Lipzen A."/>
            <person name="Nolan M."/>
            <person name="Ohm R.A."/>
            <person name="Tamas L."/>
            <person name="Grigoriev I.V."/>
            <person name="Spatafora J.W."/>
            <person name="Nagy L.G."/>
            <person name="Kovacs G.M."/>
        </authorList>
    </citation>
    <scope>NUCLEOTIDE SEQUENCE [LARGE SCALE GENOMIC DNA]</scope>
    <source>
        <strain evidence="1 2">DSE2036</strain>
    </source>
</reference>
<sequence length="143" mass="16214">MAYVTEDLAFFCSRSSNLSREELKKREEEHRSICLAASNRDRDLEKNMQETLRDERGIKNESDILQSSFDYLALRLKQTYIHSSLLLVRSIDFLRQYANVAAVAPGGIRTPISQKKKTTPSENMQGLAAFLSTLRPVTLSCGI</sequence>
<dbReference type="EMBL" id="KZ805430">
    <property type="protein sequence ID" value="PVH97693.1"/>
    <property type="molecule type" value="Genomic_DNA"/>
</dbReference>
<dbReference type="AlphaFoldDB" id="A0A2V1DJ93"/>
<proteinExistence type="predicted"/>
<name>A0A2V1DJ93_9PLEO</name>
<protein>
    <submittedName>
        <fullName evidence="1">Uncharacterized protein</fullName>
    </submittedName>
</protein>
<evidence type="ECO:0000313" key="1">
    <source>
        <dbReference type="EMBL" id="PVH97693.1"/>
    </source>
</evidence>
<accession>A0A2V1DJ93</accession>
<dbReference type="Proteomes" id="UP000244855">
    <property type="component" value="Unassembled WGS sequence"/>
</dbReference>
<keyword evidence="2" id="KW-1185">Reference proteome</keyword>
<gene>
    <name evidence="1" type="ORF">DM02DRAFT_74010</name>
</gene>